<accession>A0A388T969</accession>
<evidence type="ECO:0000313" key="3">
    <source>
        <dbReference type="Proteomes" id="UP000269352"/>
    </source>
</evidence>
<evidence type="ECO:0000313" key="2">
    <source>
        <dbReference type="EMBL" id="GBR72752.1"/>
    </source>
</evidence>
<dbReference type="PANTHER" id="PTHR33221">
    <property type="entry name" value="WINGED HELIX-TURN-HELIX TRANSCRIPTIONAL REGULATOR, RRF2 FAMILY"/>
    <property type="match status" value="1"/>
</dbReference>
<dbReference type="Gene3D" id="1.10.10.10">
    <property type="entry name" value="Winged helix-like DNA-binding domain superfamily/Winged helix DNA-binding domain"/>
    <property type="match status" value="1"/>
</dbReference>
<dbReference type="Proteomes" id="UP000269352">
    <property type="component" value="Unassembled WGS sequence"/>
</dbReference>
<dbReference type="NCBIfam" id="TIGR00738">
    <property type="entry name" value="rrf2_super"/>
    <property type="match status" value="1"/>
</dbReference>
<dbReference type="InterPro" id="IPR036388">
    <property type="entry name" value="WH-like_DNA-bd_sf"/>
</dbReference>
<dbReference type="InterPro" id="IPR036390">
    <property type="entry name" value="WH_DNA-bd_sf"/>
</dbReference>
<comment type="caution">
    <text evidence="2">The sequence shown here is derived from an EMBL/GenBank/DDBJ whole genome shotgun (WGS) entry which is preliminary data.</text>
</comment>
<proteinExistence type="predicted"/>
<dbReference type="GO" id="GO:0003700">
    <property type="term" value="F:DNA-binding transcription factor activity"/>
    <property type="evidence" value="ECO:0007669"/>
    <property type="project" value="TreeGrafter"/>
</dbReference>
<keyword evidence="3" id="KW-1185">Reference proteome</keyword>
<dbReference type="Pfam" id="PF02082">
    <property type="entry name" value="Rrf2"/>
    <property type="match status" value="1"/>
</dbReference>
<sequence>MQFLLSWYNLKMQVSYKCDYALKVLLELALRRAGGVISSQELSKKLDIPLKFLEQVLADLRKGGFVESRRGNMGGYALVGQPAKIMLGKVLRHIDGPVEPIDCLNSGYKNCRDLESCAYKPVWARVNKAITDIIDNVSLEDIAHSVLTAREALNYSI</sequence>
<protein>
    <submittedName>
        <fullName evidence="2">Transcriptional regulator BadM/Rrf2 family</fullName>
    </submittedName>
</protein>
<name>A0A388T969_TERA1</name>
<dbReference type="InterPro" id="IPR000944">
    <property type="entry name" value="Tscrpt_reg_Rrf2"/>
</dbReference>
<dbReference type="EMBL" id="BGZN01000002">
    <property type="protein sequence ID" value="GBR72752.1"/>
    <property type="molecule type" value="Genomic_DNA"/>
</dbReference>
<dbReference type="SUPFAM" id="SSF46785">
    <property type="entry name" value="Winged helix' DNA-binding domain"/>
    <property type="match status" value="1"/>
</dbReference>
<organism evidence="2 3">
    <name type="scientific">Termititenax aidoneus</name>
    <dbReference type="NCBI Taxonomy" id="2218524"/>
    <lineage>
        <taxon>Bacteria</taxon>
        <taxon>Bacillati</taxon>
        <taxon>Candidatus Margulisiibacteriota</taxon>
        <taxon>Candidatus Termititenacia</taxon>
        <taxon>Candidatus Termititenacales</taxon>
        <taxon>Candidatus Termititenacaceae</taxon>
        <taxon>Candidatus Termititenax</taxon>
    </lineage>
</organism>
<reference evidence="2 3" key="1">
    <citation type="journal article" date="2019" name="ISME J.">
        <title>Genome analyses of uncultured TG2/ZB3 bacteria in 'Margulisbacteria' specifically attached to ectosymbiotic spirochetes of protists in the termite gut.</title>
        <authorList>
            <person name="Utami Y.D."/>
            <person name="Kuwahara H."/>
            <person name="Igai K."/>
            <person name="Murakami T."/>
            <person name="Sugaya K."/>
            <person name="Morikawa T."/>
            <person name="Nagura Y."/>
            <person name="Yuki M."/>
            <person name="Deevong P."/>
            <person name="Inoue T."/>
            <person name="Kihara K."/>
            <person name="Lo N."/>
            <person name="Yamada A."/>
            <person name="Ohkuma M."/>
            <person name="Hongoh Y."/>
        </authorList>
    </citation>
    <scope>NUCLEOTIDE SEQUENCE [LARGE SCALE GENOMIC DNA]</scope>
    <source>
        <strain evidence="2">NkOx7-01</strain>
    </source>
</reference>
<gene>
    <name evidence="2" type="ORF">NO1_0244</name>
</gene>
<dbReference type="GO" id="GO:0003677">
    <property type="term" value="F:DNA binding"/>
    <property type="evidence" value="ECO:0007669"/>
    <property type="project" value="UniProtKB-KW"/>
</dbReference>
<evidence type="ECO:0000256" key="1">
    <source>
        <dbReference type="ARBA" id="ARBA00023125"/>
    </source>
</evidence>
<keyword evidence="1" id="KW-0238">DNA-binding</keyword>
<dbReference type="PANTHER" id="PTHR33221:SF5">
    <property type="entry name" value="HTH-TYPE TRANSCRIPTIONAL REGULATOR ISCR"/>
    <property type="match status" value="1"/>
</dbReference>
<dbReference type="GO" id="GO:0005829">
    <property type="term" value="C:cytosol"/>
    <property type="evidence" value="ECO:0007669"/>
    <property type="project" value="TreeGrafter"/>
</dbReference>
<dbReference type="AlphaFoldDB" id="A0A388T969"/>
<dbReference type="PROSITE" id="PS51197">
    <property type="entry name" value="HTH_RRF2_2"/>
    <property type="match status" value="1"/>
</dbReference>